<evidence type="ECO:0000313" key="4">
    <source>
        <dbReference type="Proteomes" id="UP000266677"/>
    </source>
</evidence>
<feature type="region of interest" description="Disordered" evidence="1">
    <location>
        <begin position="31"/>
        <end position="68"/>
    </location>
</feature>
<protein>
    <submittedName>
        <fullName evidence="3">Uncharacterized protein</fullName>
    </submittedName>
</protein>
<proteinExistence type="predicted"/>
<keyword evidence="4" id="KW-1185">Reference proteome</keyword>
<evidence type="ECO:0000256" key="2">
    <source>
        <dbReference type="SAM" id="Phobius"/>
    </source>
</evidence>
<dbReference type="Pfam" id="PF19650">
    <property type="entry name" value="DUF6153"/>
    <property type="match status" value="1"/>
</dbReference>
<evidence type="ECO:0000313" key="3">
    <source>
        <dbReference type="EMBL" id="RJO75850.1"/>
    </source>
</evidence>
<feature type="transmembrane region" description="Helical" evidence="2">
    <location>
        <begin position="112"/>
        <end position="132"/>
    </location>
</feature>
<keyword evidence="2" id="KW-1133">Transmembrane helix</keyword>
<reference evidence="3 4" key="1">
    <citation type="submission" date="2018-09" db="EMBL/GenBank/DDBJ databases">
        <title>YIM PH21274 draft genome.</title>
        <authorList>
            <person name="Miao C."/>
        </authorList>
    </citation>
    <scope>NUCLEOTIDE SEQUENCE [LARGE SCALE GENOMIC DNA]</scope>
    <source>
        <strain evidence="3 4">YIM PH 21724</strain>
    </source>
</reference>
<sequence length="168" mass="17717">MVRLLAMLALLIGVIGMHAGVYAITSHGHHVTQRSNGHPMAGETDAPMGAHHGPAGEPTSAGAAARQPAAFDTAPASAAVRDHDSTQPTAVRQLDCEAGGCDIAHGAHHACVFVLSALELVIGLVLLGWLAVDRPETTSPLPRYWRIRRGRPPPWTVLSLSQLSILRI</sequence>
<keyword evidence="2" id="KW-0472">Membrane</keyword>
<organism evidence="3 4">
    <name type="scientific">Nocardia panacis</name>
    <dbReference type="NCBI Taxonomy" id="2340916"/>
    <lineage>
        <taxon>Bacteria</taxon>
        <taxon>Bacillati</taxon>
        <taxon>Actinomycetota</taxon>
        <taxon>Actinomycetes</taxon>
        <taxon>Mycobacteriales</taxon>
        <taxon>Nocardiaceae</taxon>
        <taxon>Nocardia</taxon>
    </lineage>
</organism>
<dbReference type="EMBL" id="QZFU01000017">
    <property type="protein sequence ID" value="RJO75850.1"/>
    <property type="molecule type" value="Genomic_DNA"/>
</dbReference>
<dbReference type="InterPro" id="IPR046151">
    <property type="entry name" value="DUF6153"/>
</dbReference>
<dbReference type="AlphaFoldDB" id="A0A3A4KL14"/>
<dbReference type="Proteomes" id="UP000266677">
    <property type="component" value="Unassembled WGS sequence"/>
</dbReference>
<gene>
    <name evidence="3" type="ORF">D5S18_13845</name>
</gene>
<accession>A0A3A4KL14</accession>
<keyword evidence="2" id="KW-0812">Transmembrane</keyword>
<name>A0A3A4KL14_9NOCA</name>
<comment type="caution">
    <text evidence="3">The sequence shown here is derived from an EMBL/GenBank/DDBJ whole genome shotgun (WGS) entry which is preliminary data.</text>
</comment>
<evidence type="ECO:0000256" key="1">
    <source>
        <dbReference type="SAM" id="MobiDB-lite"/>
    </source>
</evidence>